<comment type="caution">
    <text evidence="2">The sequence shown here is derived from an EMBL/GenBank/DDBJ whole genome shotgun (WGS) entry which is preliminary data.</text>
</comment>
<dbReference type="Proteomes" id="UP000597444">
    <property type="component" value="Unassembled WGS sequence"/>
</dbReference>
<dbReference type="PROSITE" id="PS51257">
    <property type="entry name" value="PROKAR_LIPOPROTEIN"/>
    <property type="match status" value="1"/>
</dbReference>
<feature type="chain" id="PRO_5035284237" evidence="1">
    <location>
        <begin position="25"/>
        <end position="399"/>
    </location>
</feature>
<feature type="signal peptide" evidence="1">
    <location>
        <begin position="1"/>
        <end position="24"/>
    </location>
</feature>
<proteinExistence type="predicted"/>
<dbReference type="RefSeq" id="WP_220209791.1">
    <property type="nucleotide sequence ID" value="NZ_BNJK01000002.1"/>
</dbReference>
<organism evidence="2 3">
    <name type="scientific">Reticulibacter mediterranei</name>
    <dbReference type="NCBI Taxonomy" id="2778369"/>
    <lineage>
        <taxon>Bacteria</taxon>
        <taxon>Bacillati</taxon>
        <taxon>Chloroflexota</taxon>
        <taxon>Ktedonobacteria</taxon>
        <taxon>Ktedonobacterales</taxon>
        <taxon>Reticulibacteraceae</taxon>
        <taxon>Reticulibacter</taxon>
    </lineage>
</organism>
<accession>A0A8J3J026</accession>
<dbReference type="AlphaFoldDB" id="A0A8J3J026"/>
<sequence>MKLTGSIKSLLLGSISLLIMGILAACGADPASTAGLPSSAATQAQSASQGKGVTTKFSVVAAGAAIQKCLPHARGEVAVLSDNLNDTMKFNVYSLAPKQKYTLFVTQLPNKPFGISWYQGAIFTDADGNGSVIVRGILDSKTFSVSPGGATTTFAPTNQYHLGLWFSDPEAPFKLGCEPGAKEPVVTPFNGAHKAGILALNTSNFPDAAGPLSKIKSSTLDVTEAQSQISVQGERTYSFPVSAAGSAVQNCLPHARGEAAIYSDGLNETMKFNVYGLAPKQKYTLFVTQLPNKPFGISWYQGAIFTDADGNGDVVVRGIFSAKTFSVSPGGETTTFAPTNQYHLGLWFSDPEAPFKLGCEPGAKEPVVTPFNGAHKAGILALNSGTFPDNAGPLSKVQG</sequence>
<evidence type="ECO:0000313" key="3">
    <source>
        <dbReference type="Proteomes" id="UP000597444"/>
    </source>
</evidence>
<keyword evidence="1" id="KW-0732">Signal</keyword>
<evidence type="ECO:0000256" key="1">
    <source>
        <dbReference type="SAM" id="SignalP"/>
    </source>
</evidence>
<evidence type="ECO:0000313" key="2">
    <source>
        <dbReference type="EMBL" id="GHO99136.1"/>
    </source>
</evidence>
<name>A0A8J3J026_9CHLR</name>
<protein>
    <submittedName>
        <fullName evidence="2">Uncharacterized protein</fullName>
    </submittedName>
</protein>
<dbReference type="EMBL" id="BNJK01000002">
    <property type="protein sequence ID" value="GHO99136.1"/>
    <property type="molecule type" value="Genomic_DNA"/>
</dbReference>
<keyword evidence="3" id="KW-1185">Reference proteome</keyword>
<reference evidence="2" key="1">
    <citation type="submission" date="2020-10" db="EMBL/GenBank/DDBJ databases">
        <title>Taxonomic study of unclassified bacteria belonging to the class Ktedonobacteria.</title>
        <authorList>
            <person name="Yabe S."/>
            <person name="Wang C.M."/>
            <person name="Zheng Y."/>
            <person name="Sakai Y."/>
            <person name="Cavaletti L."/>
            <person name="Monciardini P."/>
            <person name="Donadio S."/>
        </authorList>
    </citation>
    <scope>NUCLEOTIDE SEQUENCE</scope>
    <source>
        <strain evidence="2">ID150040</strain>
    </source>
</reference>
<gene>
    <name evidence="2" type="ORF">KSF_091840</name>
</gene>